<organism evidence="1 2">
    <name type="scientific">Nepenthes gracilis</name>
    <name type="common">Slender pitcher plant</name>
    <dbReference type="NCBI Taxonomy" id="150966"/>
    <lineage>
        <taxon>Eukaryota</taxon>
        <taxon>Viridiplantae</taxon>
        <taxon>Streptophyta</taxon>
        <taxon>Embryophyta</taxon>
        <taxon>Tracheophyta</taxon>
        <taxon>Spermatophyta</taxon>
        <taxon>Magnoliopsida</taxon>
        <taxon>eudicotyledons</taxon>
        <taxon>Gunneridae</taxon>
        <taxon>Pentapetalae</taxon>
        <taxon>Caryophyllales</taxon>
        <taxon>Nepenthaceae</taxon>
        <taxon>Nepenthes</taxon>
    </lineage>
</organism>
<gene>
    <name evidence="1" type="ORF">Nepgr_007187</name>
</gene>
<dbReference type="Proteomes" id="UP001279734">
    <property type="component" value="Unassembled WGS sequence"/>
</dbReference>
<evidence type="ECO:0000313" key="1">
    <source>
        <dbReference type="EMBL" id="GMH05347.1"/>
    </source>
</evidence>
<evidence type="ECO:0000313" key="2">
    <source>
        <dbReference type="Proteomes" id="UP001279734"/>
    </source>
</evidence>
<reference evidence="1" key="1">
    <citation type="submission" date="2023-05" db="EMBL/GenBank/DDBJ databases">
        <title>Nepenthes gracilis genome sequencing.</title>
        <authorList>
            <person name="Fukushima K."/>
        </authorList>
    </citation>
    <scope>NUCLEOTIDE SEQUENCE</scope>
    <source>
        <strain evidence="1">SING2019-196</strain>
    </source>
</reference>
<keyword evidence="2" id="KW-1185">Reference proteome</keyword>
<protein>
    <submittedName>
        <fullName evidence="1">Uncharacterized protein</fullName>
    </submittedName>
</protein>
<dbReference type="AlphaFoldDB" id="A0AAD3S6E1"/>
<dbReference type="EMBL" id="BSYO01000005">
    <property type="protein sequence ID" value="GMH05347.1"/>
    <property type="molecule type" value="Genomic_DNA"/>
</dbReference>
<sequence length="182" mass="19533">MSSTPEWSSDTEPHEGAAEHLPILAMALAEYGVPMVELHSEGESPVDPEEAEGACTLELVLELVGTSELTGSPARALSEACIQESVAIEEEVEAERVSTSSGAYLTRETVMVEMVQESEPPSIPRLCAALDVPNSMEIVAELTEPPSLLASRCGPCHTEASLGQAWSFWIVRSSVDWSSENF</sequence>
<comment type="caution">
    <text evidence="1">The sequence shown here is derived from an EMBL/GenBank/DDBJ whole genome shotgun (WGS) entry which is preliminary data.</text>
</comment>
<accession>A0AAD3S6E1</accession>
<name>A0AAD3S6E1_NEPGR</name>
<proteinExistence type="predicted"/>